<feature type="compositionally biased region" description="Acidic residues" evidence="2">
    <location>
        <begin position="1075"/>
        <end position="1100"/>
    </location>
</feature>
<feature type="domain" description="EF-hand" evidence="3">
    <location>
        <begin position="1680"/>
        <end position="1715"/>
    </location>
</feature>
<evidence type="ECO:0000313" key="5">
    <source>
        <dbReference type="Proteomes" id="UP001162640"/>
    </source>
</evidence>
<sequence length="1984" mass="217795">MPRSSAASSGRSKKSKPKGSGQNDQVDLERSYHNRLDFEERAQASSYLTELHSSLDDQLESAAKRALLNTNMTIEGEPMTLNAESLTGASILSARGDIVNPVRSTGDSSSTDPERIGRLVRALRSKAQSLADGGTRFHEVFDSLDAFSTGEISGPSTLLSGLHSLGLKQATKEDAAALLLEFEGSEKGKMSYPKFLKAVMLGNGGKERIAEIIGNLQWSISSAEAEMTDDSPYSPTQLLATLMSENDDDGSGTISRSAFREALDRAFSTLNLQPIEENDIRRLMDHFDRNGRPSYVDFVKVLKSEAGSPKKYGNKGQGSGAPLYSRLQNAMMERRLDSLMVKEMFLPSDVMDAGETTISFKEVETVFTVDLDVSIESPDEREIMSNFGVGRDGVDVKAMLTAWHMWEETGSPNPPPARNSARESARSNPNSSHGNPASRSPRLDETGQSHLQAWSTTMPKKPDESPSQVPRLNLQQQREQLSARDPDPQPSSRSYTSYTKIPSSRKDPTYGGMGGASSPPLSSPANPANSGNLYHPPKPSASISPPRDPNHNNARPMDDELVYKLKAENSKLKAELSSFDLNFFEEIEDLRHNYERLKTVALAQATAGQPGSNPGSPMQVPNQYAGTTSDEMMHDADPFDQAPQKQMAEMMDRANRLAGGIGVPLSPRQNAMFNKKKKKKSKAKYGNEYDYWNSRGGVVGAHERKLAWQIAGGGYEALKEAEKWIRRMDRNGDGYLSGKQVAAALREAGYDLTDSDVHSILNGFGSDELGRVDTIELIQALQDIASGNEWYHQDYVIPTASDGDDGVRNSVGKSGEFMFGTAFNGLQTGYEGKWDGFDAQRGDNLVEAALKEIVEQMSLIDISRLPGYGGGNRASAIMRPFKMCDKGGKGVISITDFSSCIEALGLVLTAGEVRALAHQFSVAQSPSKNSSTHSGTAIEYPPFVRFVLEASTMSRWTGQGGEDWGGPGGSGGAGAWWEVVPRIAVKCKKPYKKSKKKSKWLKSLKNKLKKKGEDLSHASFKKILGGAKIKLGKKDWEDLETVLGGEDDIDWKAFCKVFKAKVTKPADEKDSDSDKSDDDSDDDSDGKDSSDDDDDDDDDDASKSSKDSSDDDSGSDDEDKNTLLAKFAKVMMQQSDPRGWLDSVCYLFSEADAEGNGYMSSSDFYSLCKRVGVKLSKSEFKNLTKPLDKDSEGGMSYIEILSALLKAYKSGGSGGGRAFLGDEREIAEKILDAMGENPGTRRKWLTKLRKHFFGLDKFRNGTMPGPKLVRVLRELGVRLSRSEEGRLLELLPTVDEEDGGDHGDASGSVSYRELLRFCASNAGKWYEQDVDLAETLRNALRDKMRKKSFVANLKKMFEEFDENGDGVVSKKEFEKSCKKLGLRLESSDLKKLMDILDLDGSGQISYQEFVAFFNNSSSKGSWYDDEPELARKIKNAVLKVRDGEKGVFRFRDDSAEADEDQNGHNDVGDFRKNVLRSLKVKFSEREVSKLALVLDSRGDGLINYRPVVSYMVGCLPPLSERLPDEFRSVQSLVQKAKGGKRGVIGSLEERCKVADKDGNGTLGIKSFASVLSRCNIKVSLTTLTALAEAIDSTGEGSMDYVEFLDQLKGSQSYGRDEWYERESSLTQRLRKAIWKENSGKNSNKWQKNLRSSFAKFDRDGDGVVSERDFSRAVKGLGVKVSGSEIDRLMEILDQSGDGQISYEDFVEFMVSSDTDRDDVSDNDDDSYYSRGGRGRSKDRKSDYSAVVGDYDDRLSPRGDSRDMDDDKDRRGKSKSRSRSPNKRGGDRGGGARGGSTSKTRGGANSRSKERAGATSSSATRRGGGDEKTKELMNLRKKVLAKLDKGREGMKKLVGAFMSVDQRDEGRVSERDFTSTLKKVGVGFLQRADLKLLFGRFEDDEGLFAWEEFVHFCFSPEKSVSSKSRGRDDLSEDDEEESRFAEEAVVVGHGGRGGGGRPQSRKNKGGAGMSGRGDSRGGSRGGGHG</sequence>
<protein>
    <recommendedName>
        <fullName evidence="3">EF-hand domain-containing protein</fullName>
    </recommendedName>
</protein>
<feature type="compositionally biased region" description="Low complexity" evidence="2">
    <location>
        <begin position="1794"/>
        <end position="1803"/>
    </location>
</feature>
<proteinExistence type="predicted"/>
<gene>
    <name evidence="4" type="ORF">TL16_g07787</name>
</gene>
<feature type="compositionally biased region" description="Polar residues" evidence="2">
    <location>
        <begin position="490"/>
        <end position="502"/>
    </location>
</feature>
<feature type="compositionally biased region" description="Basic and acidic residues" evidence="2">
    <location>
        <begin position="1750"/>
        <end position="1769"/>
    </location>
</feature>
<comment type="caution">
    <text evidence="4">The sequence shown here is derived from an EMBL/GenBank/DDBJ whole genome shotgun (WGS) entry which is preliminary data.</text>
</comment>
<feature type="compositionally biased region" description="Gly residues" evidence="2">
    <location>
        <begin position="1947"/>
        <end position="1956"/>
    </location>
</feature>
<dbReference type="GO" id="GO:0005509">
    <property type="term" value="F:calcium ion binding"/>
    <property type="evidence" value="ECO:0007669"/>
    <property type="project" value="InterPro"/>
</dbReference>
<name>A0A9W7AU74_9STRA</name>
<dbReference type="Pfam" id="PF13499">
    <property type="entry name" value="EF-hand_7"/>
    <property type="match status" value="2"/>
</dbReference>
<feature type="domain" description="EF-hand" evidence="3">
    <location>
        <begin position="1542"/>
        <end position="1577"/>
    </location>
</feature>
<feature type="compositionally biased region" description="Polar residues" evidence="2">
    <location>
        <begin position="465"/>
        <end position="480"/>
    </location>
</feature>
<dbReference type="InterPro" id="IPR052603">
    <property type="entry name" value="EFCB6"/>
</dbReference>
<feature type="domain" description="EF-hand" evidence="3">
    <location>
        <begin position="1384"/>
        <end position="1419"/>
    </location>
</feature>
<feature type="compositionally biased region" description="Polar residues" evidence="2">
    <location>
        <begin position="448"/>
        <end position="458"/>
    </location>
</feature>
<feature type="region of interest" description="Disordered" evidence="2">
    <location>
        <begin position="407"/>
        <end position="556"/>
    </location>
</feature>
<dbReference type="InterPro" id="IPR011992">
    <property type="entry name" value="EF-hand-dom_pair"/>
</dbReference>
<feature type="domain" description="EF-hand" evidence="3">
    <location>
        <begin position="1348"/>
        <end position="1383"/>
    </location>
</feature>
<dbReference type="Proteomes" id="UP001162640">
    <property type="component" value="Unassembled WGS sequence"/>
</dbReference>
<dbReference type="PANTHER" id="PTHR20875:SF0">
    <property type="entry name" value="GH12158P"/>
    <property type="match status" value="1"/>
</dbReference>
<feature type="region of interest" description="Disordered" evidence="2">
    <location>
        <begin position="1918"/>
        <end position="1984"/>
    </location>
</feature>
<feature type="non-terminal residue" evidence="4">
    <location>
        <position position="1"/>
    </location>
</feature>
<feature type="domain" description="EF-hand" evidence="3">
    <location>
        <begin position="716"/>
        <end position="751"/>
    </location>
</feature>
<organism evidence="4 5">
    <name type="scientific">Triparma laevis f. inornata</name>
    <dbReference type="NCBI Taxonomy" id="1714386"/>
    <lineage>
        <taxon>Eukaryota</taxon>
        <taxon>Sar</taxon>
        <taxon>Stramenopiles</taxon>
        <taxon>Ochrophyta</taxon>
        <taxon>Bolidophyceae</taxon>
        <taxon>Parmales</taxon>
        <taxon>Triparmaceae</taxon>
        <taxon>Triparma</taxon>
    </lineage>
</organism>
<feature type="domain" description="EF-hand" evidence="3">
    <location>
        <begin position="872"/>
        <end position="907"/>
    </location>
</feature>
<dbReference type="SMART" id="SM00054">
    <property type="entry name" value="EFh"/>
    <property type="match status" value="9"/>
</dbReference>
<evidence type="ECO:0000313" key="4">
    <source>
        <dbReference type="EMBL" id="GMH78402.1"/>
    </source>
</evidence>
<feature type="compositionally biased region" description="Basic residues" evidence="2">
    <location>
        <begin position="1770"/>
        <end position="1781"/>
    </location>
</feature>
<feature type="compositionally biased region" description="Acidic residues" evidence="2">
    <location>
        <begin position="1109"/>
        <end position="1119"/>
    </location>
</feature>
<feature type="compositionally biased region" description="Low complexity" evidence="2">
    <location>
        <begin position="1"/>
        <end position="10"/>
    </location>
</feature>
<evidence type="ECO:0000256" key="2">
    <source>
        <dbReference type="SAM" id="MobiDB-lite"/>
    </source>
</evidence>
<feature type="domain" description="EF-hand" evidence="3">
    <location>
        <begin position="1644"/>
        <end position="1679"/>
    </location>
</feature>
<dbReference type="Gene3D" id="1.10.238.10">
    <property type="entry name" value="EF-hand"/>
    <property type="match status" value="7"/>
</dbReference>
<evidence type="ECO:0000256" key="1">
    <source>
        <dbReference type="ARBA" id="ARBA00022837"/>
    </source>
</evidence>
<dbReference type="InterPro" id="IPR002048">
    <property type="entry name" value="EF_hand_dom"/>
</dbReference>
<dbReference type="CDD" id="cd00051">
    <property type="entry name" value="EFh"/>
    <property type="match status" value="3"/>
</dbReference>
<dbReference type="PROSITE" id="PS50222">
    <property type="entry name" value="EF_HAND_2"/>
    <property type="match status" value="7"/>
</dbReference>
<feature type="compositionally biased region" description="Basic and acidic residues" evidence="2">
    <location>
        <begin position="1822"/>
        <end position="1831"/>
    </location>
</feature>
<feature type="region of interest" description="Disordered" evidence="2">
    <location>
        <begin position="1713"/>
        <end position="1831"/>
    </location>
</feature>
<dbReference type="PROSITE" id="PS00018">
    <property type="entry name" value="EF_HAND_1"/>
    <property type="match status" value="4"/>
</dbReference>
<accession>A0A9W7AU74</accession>
<dbReference type="SUPFAM" id="SSF47473">
    <property type="entry name" value="EF-hand"/>
    <property type="match status" value="6"/>
</dbReference>
<feature type="compositionally biased region" description="Polar residues" evidence="2">
    <location>
        <begin position="426"/>
        <end position="438"/>
    </location>
</feature>
<dbReference type="PANTHER" id="PTHR20875">
    <property type="entry name" value="EF-HAND CALCIUM-BINDING DOMAIN-CONTAINING PROTEIN 6-RELATED"/>
    <property type="match status" value="1"/>
</dbReference>
<reference evidence="5" key="1">
    <citation type="journal article" date="2023" name="Commun. Biol.">
        <title>Genome analysis of Parmales, the sister group of diatoms, reveals the evolutionary specialization of diatoms from phago-mixotrophs to photoautotrophs.</title>
        <authorList>
            <person name="Ban H."/>
            <person name="Sato S."/>
            <person name="Yoshikawa S."/>
            <person name="Yamada K."/>
            <person name="Nakamura Y."/>
            <person name="Ichinomiya M."/>
            <person name="Sato N."/>
            <person name="Blanc-Mathieu R."/>
            <person name="Endo H."/>
            <person name="Kuwata A."/>
            <person name="Ogata H."/>
        </authorList>
    </citation>
    <scope>NUCLEOTIDE SEQUENCE [LARGE SCALE GENOMIC DNA]</scope>
</reference>
<dbReference type="EMBL" id="BLQM01000250">
    <property type="protein sequence ID" value="GMH78402.1"/>
    <property type="molecule type" value="Genomic_DNA"/>
</dbReference>
<evidence type="ECO:0000259" key="3">
    <source>
        <dbReference type="PROSITE" id="PS50222"/>
    </source>
</evidence>
<feature type="compositionally biased region" description="Low complexity" evidence="2">
    <location>
        <begin position="516"/>
        <end position="533"/>
    </location>
</feature>
<feature type="region of interest" description="Disordered" evidence="2">
    <location>
        <begin position="1"/>
        <end position="32"/>
    </location>
</feature>
<feature type="compositionally biased region" description="Gly residues" evidence="2">
    <location>
        <begin position="1964"/>
        <end position="1984"/>
    </location>
</feature>
<dbReference type="InterPro" id="IPR018247">
    <property type="entry name" value="EF_Hand_1_Ca_BS"/>
</dbReference>
<keyword evidence="1" id="KW-0106">Calcium</keyword>
<feature type="region of interest" description="Disordered" evidence="2">
    <location>
        <begin position="1066"/>
        <end position="1119"/>
    </location>
</feature>